<reference evidence="2" key="1">
    <citation type="submission" date="2020-08" db="EMBL/GenBank/DDBJ databases">
        <title>Multicomponent nature underlies the extraordinary mechanical properties of spider dragline silk.</title>
        <authorList>
            <person name="Kono N."/>
            <person name="Nakamura H."/>
            <person name="Mori M."/>
            <person name="Yoshida Y."/>
            <person name="Ohtoshi R."/>
            <person name="Malay A.D."/>
            <person name="Moran D.A.P."/>
            <person name="Tomita M."/>
            <person name="Numata K."/>
            <person name="Arakawa K."/>
        </authorList>
    </citation>
    <scope>NUCLEOTIDE SEQUENCE</scope>
</reference>
<evidence type="ECO:0000256" key="1">
    <source>
        <dbReference type="SAM" id="MobiDB-lite"/>
    </source>
</evidence>
<protein>
    <submittedName>
        <fullName evidence="2">Uncharacterized protein</fullName>
    </submittedName>
</protein>
<feature type="region of interest" description="Disordered" evidence="1">
    <location>
        <begin position="84"/>
        <end position="132"/>
    </location>
</feature>
<sequence>MIEKQEVRIEESFIDFNETKNKTEEGISNIAVSKLETDGLDIMYYRGQVCHNAATMAGCHTGTPFSFFRIYTPPVQPIERSLTQLQQPMPSLPFRPSSSQQKHGQSSSAALPSITSNSPRTSATLMSRSDRPTNQEETFHCLLFQTLASITELLKLNELFNYLHNSPGL</sequence>
<dbReference type="EMBL" id="BMAV01026399">
    <property type="protein sequence ID" value="GFS50047.1"/>
    <property type="molecule type" value="Genomic_DNA"/>
</dbReference>
<dbReference type="Proteomes" id="UP000886998">
    <property type="component" value="Unassembled WGS sequence"/>
</dbReference>
<proteinExistence type="predicted"/>
<accession>A0A8X6ILP5</accession>
<gene>
    <name evidence="2" type="ORF">TNIN_152741</name>
</gene>
<organism evidence="2 3">
    <name type="scientific">Trichonephila inaurata madagascariensis</name>
    <dbReference type="NCBI Taxonomy" id="2747483"/>
    <lineage>
        <taxon>Eukaryota</taxon>
        <taxon>Metazoa</taxon>
        <taxon>Ecdysozoa</taxon>
        <taxon>Arthropoda</taxon>
        <taxon>Chelicerata</taxon>
        <taxon>Arachnida</taxon>
        <taxon>Araneae</taxon>
        <taxon>Araneomorphae</taxon>
        <taxon>Entelegynae</taxon>
        <taxon>Araneoidea</taxon>
        <taxon>Nephilidae</taxon>
        <taxon>Trichonephila</taxon>
        <taxon>Trichonephila inaurata</taxon>
    </lineage>
</organism>
<comment type="caution">
    <text evidence="2">The sequence shown here is derived from an EMBL/GenBank/DDBJ whole genome shotgun (WGS) entry which is preliminary data.</text>
</comment>
<dbReference type="AlphaFoldDB" id="A0A8X6ILP5"/>
<keyword evidence="3" id="KW-1185">Reference proteome</keyword>
<evidence type="ECO:0000313" key="2">
    <source>
        <dbReference type="EMBL" id="GFS50047.1"/>
    </source>
</evidence>
<evidence type="ECO:0000313" key="3">
    <source>
        <dbReference type="Proteomes" id="UP000886998"/>
    </source>
</evidence>
<feature type="compositionally biased region" description="Polar residues" evidence="1">
    <location>
        <begin position="109"/>
        <end position="127"/>
    </location>
</feature>
<dbReference type="OrthoDB" id="6759200at2759"/>
<feature type="compositionally biased region" description="Low complexity" evidence="1">
    <location>
        <begin position="97"/>
        <end position="108"/>
    </location>
</feature>
<name>A0A8X6ILP5_9ARAC</name>